<evidence type="ECO:0000313" key="2">
    <source>
        <dbReference type="EMBL" id="MFC5994301.1"/>
    </source>
</evidence>
<gene>
    <name evidence="2" type="ORF">ACFQE5_08770</name>
</gene>
<protein>
    <submittedName>
        <fullName evidence="2">Uncharacterized protein</fullName>
    </submittedName>
</protein>
<feature type="region of interest" description="Disordered" evidence="1">
    <location>
        <begin position="32"/>
        <end position="71"/>
    </location>
</feature>
<dbReference type="RefSeq" id="WP_379584334.1">
    <property type="nucleotide sequence ID" value="NZ_JBHSQW010000017.1"/>
</dbReference>
<sequence length="71" mass="8142">MIIKRGSFGQWTTEYIETPVALTGAQAARWAETRANAERRRARKQDEDKAATDKRVRGGRERGRRGGRRAR</sequence>
<feature type="compositionally biased region" description="Basic and acidic residues" evidence="1">
    <location>
        <begin position="32"/>
        <end position="61"/>
    </location>
</feature>
<keyword evidence="3" id="KW-1185">Reference proteome</keyword>
<organism evidence="2 3">
    <name type="scientific">Pseudonocardia hispaniensis</name>
    <dbReference type="NCBI Taxonomy" id="904933"/>
    <lineage>
        <taxon>Bacteria</taxon>
        <taxon>Bacillati</taxon>
        <taxon>Actinomycetota</taxon>
        <taxon>Actinomycetes</taxon>
        <taxon>Pseudonocardiales</taxon>
        <taxon>Pseudonocardiaceae</taxon>
        <taxon>Pseudonocardia</taxon>
    </lineage>
</organism>
<feature type="compositionally biased region" description="Basic residues" evidence="1">
    <location>
        <begin position="62"/>
        <end position="71"/>
    </location>
</feature>
<reference evidence="3" key="1">
    <citation type="journal article" date="2019" name="Int. J. Syst. Evol. Microbiol.">
        <title>The Global Catalogue of Microorganisms (GCM) 10K type strain sequencing project: providing services to taxonomists for standard genome sequencing and annotation.</title>
        <authorList>
            <consortium name="The Broad Institute Genomics Platform"/>
            <consortium name="The Broad Institute Genome Sequencing Center for Infectious Disease"/>
            <person name="Wu L."/>
            <person name="Ma J."/>
        </authorList>
    </citation>
    <scope>NUCLEOTIDE SEQUENCE [LARGE SCALE GENOMIC DNA]</scope>
    <source>
        <strain evidence="3">CCM 8391</strain>
    </source>
</reference>
<dbReference type="EMBL" id="JBHSQW010000017">
    <property type="protein sequence ID" value="MFC5994301.1"/>
    <property type="molecule type" value="Genomic_DNA"/>
</dbReference>
<evidence type="ECO:0000256" key="1">
    <source>
        <dbReference type="SAM" id="MobiDB-lite"/>
    </source>
</evidence>
<comment type="caution">
    <text evidence="2">The sequence shown here is derived from an EMBL/GenBank/DDBJ whole genome shotgun (WGS) entry which is preliminary data.</text>
</comment>
<evidence type="ECO:0000313" key="3">
    <source>
        <dbReference type="Proteomes" id="UP001596302"/>
    </source>
</evidence>
<dbReference type="Proteomes" id="UP001596302">
    <property type="component" value="Unassembled WGS sequence"/>
</dbReference>
<accession>A0ABW1J0H0</accession>
<name>A0ABW1J0H0_9PSEU</name>
<proteinExistence type="predicted"/>